<sequence>MLRRIRSHCAEAAERAHIGLNEDAVDAFLDTLDESEFSALKTQHGLRFPLRFSSFMDQLNFVAVLAMLNAFSGYRAAFHQATGHGAFDCIRKIVLGMYLSADEGESALDTLALERVTPSTFAQLLGVPTHSETPHPSLPGVVVGTIGGPLREPFEMAAKMCVETAAFLKARQHKNLASYVWEVCEQASRHEHVESCIVEGLAEVPAFYDALDSPYPIPIMKKALFLVRALQGLVLDAEPHTLPRLMQILSERWRHGLGEPLPMFVDNVIPTMLIYLGMLQLEHSSILSTWHPAPQDSDTSGPLVNRSDAYHHEHHQHGYHQSPKSS</sequence>
<dbReference type="EMBL" id="CP033149">
    <property type="protein sequence ID" value="AYO42343.1"/>
    <property type="molecule type" value="Genomic_DNA"/>
</dbReference>
<protein>
    <recommendedName>
        <fullName evidence="1">Queuosine 5'-phosphate N-glycosylase/hydrolase</fullName>
        <ecNumber evidence="1">3.2.2.-</ecNumber>
    </recommendedName>
    <alternativeName>
        <fullName evidence="1">Queuosine-nucleotide N-glycosylase/hydrolase</fullName>
    </alternativeName>
</protein>
<evidence type="ECO:0000313" key="3">
    <source>
        <dbReference type="Proteomes" id="UP000269793"/>
    </source>
</evidence>
<reference evidence="2 3" key="1">
    <citation type="submission" date="2018-10" db="EMBL/GenBank/DDBJ databases">
        <title>Complete genome sequence of Malassezia restricta CBS 7877.</title>
        <authorList>
            <person name="Morand S.C."/>
            <person name="Bertignac M."/>
            <person name="Iltis A."/>
            <person name="Kolder I."/>
            <person name="Pirovano W."/>
            <person name="Jourdain R."/>
            <person name="Clavaud C."/>
        </authorList>
    </citation>
    <scope>NUCLEOTIDE SEQUENCE [LARGE SCALE GENOMIC DNA]</scope>
    <source>
        <strain evidence="2 3">CBS 7877</strain>
    </source>
</reference>
<proteinExistence type="inferred from homology"/>
<keyword evidence="3" id="KW-1185">Reference proteome</keyword>
<dbReference type="PANTHER" id="PTHR21314:SF1">
    <property type="entry name" value="QUEUOSINE SALVAGE PROTEIN"/>
    <property type="match status" value="1"/>
</dbReference>
<comment type="similarity">
    <text evidence="1">Belongs to the QNG1 protein family.</text>
</comment>
<comment type="catalytic activity">
    <reaction evidence="1">
        <text>queuosine 5'-phosphate + H2O = queuine + D-ribose 5-phosphate</text>
        <dbReference type="Rhea" id="RHEA:75387"/>
        <dbReference type="ChEBI" id="CHEBI:15377"/>
        <dbReference type="ChEBI" id="CHEBI:17433"/>
        <dbReference type="ChEBI" id="CHEBI:78346"/>
        <dbReference type="ChEBI" id="CHEBI:194371"/>
    </reaction>
    <physiologicalReaction direction="left-to-right" evidence="1">
        <dbReference type="Rhea" id="RHEA:75388"/>
    </physiologicalReaction>
</comment>
<dbReference type="EC" id="3.2.2.-" evidence="1"/>
<dbReference type="OrthoDB" id="416777at2759"/>
<gene>
    <name evidence="2" type="ORF">DNF11_1393</name>
</gene>
<dbReference type="InterPro" id="IPR019438">
    <property type="entry name" value="Q_salvage"/>
</dbReference>
<organism evidence="2 3">
    <name type="scientific">Malassezia restricta (strain ATCC 96810 / NBRC 103918 / CBS 7877)</name>
    <name type="common">Seborrheic dermatitis infection agent</name>
    <dbReference type="NCBI Taxonomy" id="425264"/>
    <lineage>
        <taxon>Eukaryota</taxon>
        <taxon>Fungi</taxon>
        <taxon>Dikarya</taxon>
        <taxon>Basidiomycota</taxon>
        <taxon>Ustilaginomycotina</taxon>
        <taxon>Malasseziomycetes</taxon>
        <taxon>Malasseziales</taxon>
        <taxon>Malasseziaceae</taxon>
        <taxon>Malassezia</taxon>
    </lineage>
</organism>
<accession>A0A3G2S2P6</accession>
<evidence type="ECO:0000313" key="2">
    <source>
        <dbReference type="EMBL" id="AYO42343.1"/>
    </source>
</evidence>
<dbReference type="GO" id="GO:0016787">
    <property type="term" value="F:hydrolase activity"/>
    <property type="evidence" value="ECO:0007669"/>
    <property type="project" value="UniProtKB-KW"/>
</dbReference>
<dbReference type="GO" id="GO:0006400">
    <property type="term" value="P:tRNA modification"/>
    <property type="evidence" value="ECO:0007669"/>
    <property type="project" value="TreeGrafter"/>
</dbReference>
<dbReference type="Proteomes" id="UP000269793">
    <property type="component" value="Chromosome II"/>
</dbReference>
<comment type="function">
    <text evidence="1">Catalyzes the hydrolysis of queuosine 5'-phosphate, releasing the nucleobase queuine (q). Is required for salvage of queuine from exogenous queuosine (Q) that is imported and then converted to queuosine 5'-phosphate intracellularly.</text>
</comment>
<dbReference type="VEuPathDB" id="FungiDB:DNF11_1393"/>
<evidence type="ECO:0000256" key="1">
    <source>
        <dbReference type="RuleBase" id="RU365002"/>
    </source>
</evidence>
<dbReference type="PANTHER" id="PTHR21314">
    <property type="entry name" value="QUEUOSINE 5'-PHOSPHATE N-GLYCOSYLASE_HYDROLASE-RELATED"/>
    <property type="match status" value="1"/>
</dbReference>
<dbReference type="AlphaFoldDB" id="A0A3G2S2P6"/>
<keyword evidence="1" id="KW-0378">Hydrolase</keyword>
<name>A0A3G2S2P6_MALR7</name>